<dbReference type="AlphaFoldDB" id="A0A845B8R5"/>
<feature type="domain" description="ChsH2 C-terminal OB-fold" evidence="2">
    <location>
        <begin position="60"/>
        <end position="117"/>
    </location>
</feature>
<organism evidence="4 5">
    <name type="scientific">Teichococcus coralli</name>
    <dbReference type="NCBI Taxonomy" id="2545983"/>
    <lineage>
        <taxon>Bacteria</taxon>
        <taxon>Pseudomonadati</taxon>
        <taxon>Pseudomonadota</taxon>
        <taxon>Alphaproteobacteria</taxon>
        <taxon>Acetobacterales</taxon>
        <taxon>Roseomonadaceae</taxon>
        <taxon>Roseomonas</taxon>
    </lineage>
</organism>
<dbReference type="Gene3D" id="6.10.30.10">
    <property type="match status" value="1"/>
</dbReference>
<accession>A0A845B8R5</accession>
<feature type="region of interest" description="Disordered" evidence="1">
    <location>
        <begin position="1"/>
        <end position="21"/>
    </location>
</feature>
<proteinExistence type="predicted"/>
<keyword evidence="5" id="KW-1185">Reference proteome</keyword>
<sequence length="132" mass="14403">MSEQTPQRVPPSPTPDPSTRGFWEAAKQGKLLIGRNASTGKVHYPPRPICPFDDEGEVEYVAASGEGTIYSFSVMRAKIPYAIAYVELAEGPRMMTNIVNCDFNALRVGQKVKLTFVPSEGDGQPVPMFTPA</sequence>
<dbReference type="OrthoDB" id="3182121at2"/>
<dbReference type="SUPFAM" id="SSF50249">
    <property type="entry name" value="Nucleic acid-binding proteins"/>
    <property type="match status" value="1"/>
</dbReference>
<dbReference type="InterPro" id="IPR012340">
    <property type="entry name" value="NA-bd_OB-fold"/>
</dbReference>
<dbReference type="EMBL" id="SNVJ01000002">
    <property type="protein sequence ID" value="MXP62496.1"/>
    <property type="molecule type" value="Genomic_DNA"/>
</dbReference>
<protein>
    <submittedName>
        <fullName evidence="4">Zn-ribbon domain-containing OB-fold protein</fullName>
    </submittedName>
</protein>
<dbReference type="Pfam" id="PF01796">
    <property type="entry name" value="OB_ChsH2_C"/>
    <property type="match status" value="1"/>
</dbReference>
<evidence type="ECO:0000313" key="5">
    <source>
        <dbReference type="Proteomes" id="UP000460715"/>
    </source>
</evidence>
<evidence type="ECO:0000259" key="2">
    <source>
        <dbReference type="Pfam" id="PF01796"/>
    </source>
</evidence>
<dbReference type="Pfam" id="PF12172">
    <property type="entry name" value="zf-ChsH2"/>
    <property type="match status" value="1"/>
</dbReference>
<dbReference type="InterPro" id="IPR002878">
    <property type="entry name" value="ChsH2_C"/>
</dbReference>
<comment type="caution">
    <text evidence="4">The sequence shown here is derived from an EMBL/GenBank/DDBJ whole genome shotgun (WGS) entry which is preliminary data.</text>
</comment>
<dbReference type="PANTHER" id="PTHR34075">
    <property type="entry name" value="BLR3430 PROTEIN"/>
    <property type="match status" value="1"/>
</dbReference>
<dbReference type="RefSeq" id="WP_160935595.1">
    <property type="nucleotide sequence ID" value="NZ_SNVJ01000002.1"/>
</dbReference>
<gene>
    <name evidence="4" type="ORF">E0493_03895</name>
</gene>
<evidence type="ECO:0000259" key="3">
    <source>
        <dbReference type="Pfam" id="PF12172"/>
    </source>
</evidence>
<name>A0A845B8R5_9PROT</name>
<evidence type="ECO:0000256" key="1">
    <source>
        <dbReference type="SAM" id="MobiDB-lite"/>
    </source>
</evidence>
<evidence type="ECO:0000313" key="4">
    <source>
        <dbReference type="EMBL" id="MXP62496.1"/>
    </source>
</evidence>
<dbReference type="InterPro" id="IPR052513">
    <property type="entry name" value="Thioester_dehydratase-like"/>
</dbReference>
<dbReference type="InterPro" id="IPR022002">
    <property type="entry name" value="ChsH2_Znr"/>
</dbReference>
<dbReference type="PANTHER" id="PTHR34075:SF5">
    <property type="entry name" value="BLR3430 PROTEIN"/>
    <property type="match status" value="1"/>
</dbReference>
<feature type="domain" description="ChsH2 rubredoxin-like zinc ribbon" evidence="3">
    <location>
        <begin position="23"/>
        <end position="58"/>
    </location>
</feature>
<reference evidence="4 5" key="1">
    <citation type="submission" date="2019-03" db="EMBL/GenBank/DDBJ databases">
        <title>Roseomonas sp. a novel Roseomonas species isolated from Sea whip Gorgonian.</title>
        <authorList>
            <person name="Li F."/>
            <person name="Pan X."/>
            <person name="Huang S."/>
            <person name="Li Z."/>
            <person name="Meng B."/>
        </authorList>
    </citation>
    <scope>NUCLEOTIDE SEQUENCE [LARGE SCALE GENOMIC DNA]</scope>
    <source>
        <strain evidence="4 5">M0104</strain>
    </source>
</reference>
<dbReference type="Proteomes" id="UP000460715">
    <property type="component" value="Unassembled WGS sequence"/>
</dbReference>